<protein>
    <recommendedName>
        <fullName evidence="8">mRNA cap 0 methyltransferase domain-containing protein</fullName>
    </recommendedName>
</protein>
<keyword evidence="3" id="KW-0808">Transferase</keyword>
<dbReference type="SUPFAM" id="SSF143990">
    <property type="entry name" value="YbiA-like"/>
    <property type="match status" value="1"/>
</dbReference>
<dbReference type="Pfam" id="PF01331">
    <property type="entry name" value="mRNA_cap_enzyme"/>
    <property type="match status" value="1"/>
</dbReference>
<dbReference type="Pfam" id="PF03291">
    <property type="entry name" value="mRNA_G-N7_MeTrfase"/>
    <property type="match status" value="1"/>
</dbReference>
<feature type="domain" description="MRNA cap 0 methyltransferase" evidence="8">
    <location>
        <begin position="626"/>
        <end position="902"/>
    </location>
</feature>
<dbReference type="Pfam" id="PF03919">
    <property type="entry name" value="mRNA_cap_C"/>
    <property type="match status" value="1"/>
</dbReference>
<dbReference type="InterPro" id="IPR039753">
    <property type="entry name" value="RG7MT1"/>
</dbReference>
<dbReference type="Gene3D" id="3.30.470.30">
    <property type="entry name" value="DNA ligase/mRNA capping enzyme"/>
    <property type="match status" value="1"/>
</dbReference>
<dbReference type="InterPro" id="IPR029063">
    <property type="entry name" value="SAM-dependent_MTases_sf"/>
</dbReference>
<dbReference type="InterPro" id="IPR012816">
    <property type="entry name" value="NADAR"/>
</dbReference>
<reference evidence="9" key="1">
    <citation type="journal article" date="2020" name="Nature">
        <title>Giant virus diversity and host interactions through global metagenomics.</title>
        <authorList>
            <person name="Schulz F."/>
            <person name="Roux S."/>
            <person name="Paez-Espino D."/>
            <person name="Jungbluth S."/>
            <person name="Walsh D.A."/>
            <person name="Denef V.J."/>
            <person name="McMahon K.D."/>
            <person name="Konstantinidis K.T."/>
            <person name="Eloe-Fadrosh E.A."/>
            <person name="Kyrpides N.C."/>
            <person name="Woyke T."/>
        </authorList>
    </citation>
    <scope>NUCLEOTIDE SEQUENCE</scope>
    <source>
        <strain evidence="9">GVMAG-M-3300009185-7</strain>
    </source>
</reference>
<evidence type="ECO:0000256" key="5">
    <source>
        <dbReference type="ARBA" id="ARBA00022884"/>
    </source>
</evidence>
<keyword evidence="4" id="KW-0949">S-adenosyl-L-methionine</keyword>
<evidence type="ECO:0000256" key="2">
    <source>
        <dbReference type="ARBA" id="ARBA00022664"/>
    </source>
</evidence>
<keyword evidence="2" id="KW-0507">mRNA processing</keyword>
<proteinExistence type="predicted"/>
<evidence type="ECO:0000259" key="8">
    <source>
        <dbReference type="PROSITE" id="PS51562"/>
    </source>
</evidence>
<evidence type="ECO:0000313" key="9">
    <source>
        <dbReference type="EMBL" id="QHS86074.1"/>
    </source>
</evidence>
<dbReference type="PANTHER" id="PTHR12189">
    <property type="entry name" value="MRNA GUANINE-7- METHYLTRANSFERASE"/>
    <property type="match status" value="1"/>
</dbReference>
<dbReference type="PROSITE" id="PS51562">
    <property type="entry name" value="RNA_CAP0_MT"/>
    <property type="match status" value="1"/>
</dbReference>
<dbReference type="GO" id="GO:0005524">
    <property type="term" value="F:ATP binding"/>
    <property type="evidence" value="ECO:0007669"/>
    <property type="project" value="InterPro"/>
</dbReference>
<evidence type="ECO:0000256" key="4">
    <source>
        <dbReference type="ARBA" id="ARBA00022691"/>
    </source>
</evidence>
<dbReference type="GO" id="GO:0004482">
    <property type="term" value="F:mRNA 5'-cap (guanine-N7-)-methyltransferase activity"/>
    <property type="evidence" value="ECO:0007669"/>
    <property type="project" value="InterPro"/>
</dbReference>
<organism evidence="9">
    <name type="scientific">viral metagenome</name>
    <dbReference type="NCBI Taxonomy" id="1070528"/>
    <lineage>
        <taxon>unclassified sequences</taxon>
        <taxon>metagenomes</taxon>
        <taxon>organismal metagenomes</taxon>
    </lineage>
</organism>
<dbReference type="Gene3D" id="1.10.357.40">
    <property type="entry name" value="YbiA-like"/>
    <property type="match status" value="1"/>
</dbReference>
<dbReference type="InterPro" id="IPR037238">
    <property type="entry name" value="YbiA-like_sf"/>
</dbReference>
<evidence type="ECO:0000256" key="6">
    <source>
        <dbReference type="ARBA" id="ARBA00023042"/>
    </source>
</evidence>
<evidence type="ECO:0000256" key="1">
    <source>
        <dbReference type="ARBA" id="ARBA00022603"/>
    </source>
</evidence>
<keyword evidence="5" id="KW-0694">RNA-binding</keyword>
<dbReference type="CDD" id="cd15457">
    <property type="entry name" value="NADAR"/>
    <property type="match status" value="1"/>
</dbReference>
<sequence length="1100" mass="127017">MDVKSIHNFIDIAKKDKKAELECSVLPGIIQTKDTADRILSAIKTVSLGPPTETSLLRITYPDNIRVEVETPQQIQRVCSTASFKGVPVLVQRKTYYQGEKNIDLPDIYSRVRLRLEETIRKDWEASPNDPRVSSIRLLNRRSFTSIDEFFRIDFSMVKSRKDKKHSLRDVLREQHIYELEIEFVDRTTSVKSEVVTQSLLKIINTILQSYQQSEFLLTPTDQERYIQEFRMSKLAFYNPVTLERRTLKKERPHNIWNDYTVTVKADGERFGLYVARDKKVLRINKQNKVVWTGLRTIDDSYIGDFVDGEYIPQKNLFCIFDIYRYKGRDIHSLPLMKGDDPTQSRLGCASLFAKDISTKFITESTTNPIRIETKLFLAGDGKVMEESIQQLLNTEFEYQTDGLVFTPRLSPVAPKNVLKGSTWTTVYKWKPPHQNSIDFLLKLSNDQTYDPVQDTQVRKGELYVSRSSFDSILYPCETLTGEYVPKQLPSDLQKLADTNTYIPSLFQPSNPRDPEAYRILVPVDDKGLAFDEEANRVDDNTIIECSYNLEEQRWKVMRTRYDKTYEYRILNKYQYGNDRAVADNIWSSIHIPVTEEMISNFASTPVDESQEDEVYYKEEMNRKARILQPSYEFHNKVKDGLYAAVVKDGSTLLEFGVGKAGDYPRWKRTRVGKVVGIDPATRGLKEACTRYLQDKEKNPSDYRPAVLFIQGSMTEPLYEQESQKYKILSGAEKATTKYLEQFEDIKKFDSSSSQFNIHYACESEEVFRAFVKNIDTHTKESFFGTCLDGQTVYSLLIGKQTHIFTNGKDVGGEFSKEYDDKQTWVEEFGMPIKVSLESFDKPTKEYLVPFGKVTEIMKEHGFDLKESDMFSELYTRQTKFTLTPEQQTYSFLNRTFVFVRGDKPKPLEPEPNDEAPAPVPEKKTRKLKKGGAETTGEKPVLFSQPGEDKGEFRTFSNQAEYPIQISDVRYPSVEHYFQAQKAKEFGDEETYKKMLDTPSGKAVKALGKKVTNFHKEVWDAKCLEIMTRGVKAKFVQHPELQKQLLETGDRQIGEADARSSFWGIGTSENTDKSADPTKWKGQNRLGKILMALRDEFKTY</sequence>
<dbReference type="GO" id="GO:0003723">
    <property type="term" value="F:RNA binding"/>
    <property type="evidence" value="ECO:0007669"/>
    <property type="project" value="UniProtKB-KW"/>
</dbReference>
<dbReference type="Pfam" id="PF08719">
    <property type="entry name" value="NADAR"/>
    <property type="match status" value="1"/>
</dbReference>
<dbReference type="AlphaFoldDB" id="A0A6C0B2P6"/>
<dbReference type="SUPFAM" id="SSF50249">
    <property type="entry name" value="Nucleic acid-binding proteins"/>
    <property type="match status" value="1"/>
</dbReference>
<evidence type="ECO:0000256" key="3">
    <source>
        <dbReference type="ARBA" id="ARBA00022679"/>
    </source>
</evidence>
<keyword evidence="6" id="KW-0506">mRNA capping</keyword>
<dbReference type="GO" id="GO:0005634">
    <property type="term" value="C:nucleus"/>
    <property type="evidence" value="ECO:0007669"/>
    <property type="project" value="TreeGrafter"/>
</dbReference>
<dbReference type="Gene3D" id="3.40.50.150">
    <property type="entry name" value="Vaccinia Virus protein VP39"/>
    <property type="match status" value="1"/>
</dbReference>
<dbReference type="InterPro" id="IPR001339">
    <property type="entry name" value="mRNA_cap_enzyme_adenylation"/>
</dbReference>
<dbReference type="InterPro" id="IPR012340">
    <property type="entry name" value="NA-bd_OB-fold"/>
</dbReference>
<keyword evidence="1" id="KW-0489">Methyltransferase</keyword>
<dbReference type="InterPro" id="IPR013846">
    <property type="entry name" value="mRNA_cap_enzyme_C"/>
</dbReference>
<dbReference type="SUPFAM" id="SSF56091">
    <property type="entry name" value="DNA ligase/mRNA capping enzyme, catalytic domain"/>
    <property type="match status" value="1"/>
</dbReference>
<evidence type="ECO:0000256" key="7">
    <source>
        <dbReference type="SAM" id="MobiDB-lite"/>
    </source>
</evidence>
<feature type="region of interest" description="Disordered" evidence="7">
    <location>
        <begin position="903"/>
        <end position="949"/>
    </location>
</feature>
<dbReference type="EMBL" id="MN739050">
    <property type="protein sequence ID" value="QHS86074.1"/>
    <property type="molecule type" value="Genomic_DNA"/>
</dbReference>
<dbReference type="InterPro" id="IPR004971">
    <property type="entry name" value="mRNA_G-N7_MeTrfase_dom"/>
</dbReference>
<dbReference type="SUPFAM" id="SSF53335">
    <property type="entry name" value="S-adenosyl-L-methionine-dependent methyltransferases"/>
    <property type="match status" value="1"/>
</dbReference>
<dbReference type="GO" id="GO:0004484">
    <property type="term" value="F:mRNA guanylyltransferase activity"/>
    <property type="evidence" value="ECO:0007669"/>
    <property type="project" value="InterPro"/>
</dbReference>
<name>A0A6C0B2P6_9ZZZZ</name>
<accession>A0A6C0B2P6</accession>
<dbReference type="Gene3D" id="2.40.50.140">
    <property type="entry name" value="Nucleic acid-binding proteins"/>
    <property type="match status" value="1"/>
</dbReference>
<dbReference type="NCBIfam" id="TIGR02464">
    <property type="entry name" value="ribofla_fusion"/>
    <property type="match status" value="1"/>
</dbReference>